<feature type="transmembrane region" description="Helical" evidence="1">
    <location>
        <begin position="20"/>
        <end position="46"/>
    </location>
</feature>
<evidence type="ECO:0000313" key="4">
    <source>
        <dbReference type="Proteomes" id="UP000178951"/>
    </source>
</evidence>
<dbReference type="STRING" id="1802583.A2311_04365"/>
<dbReference type="InterPro" id="IPR004843">
    <property type="entry name" value="Calcineurin-like_PHP"/>
</dbReference>
<sequence>MNSRFPKAEIGGTGTLVSGSVLVVLTVLIVFVLSSQVAAFSFAVFGDNQGRTETYKLLIKKLNADKSLSFAISAGDLTGYGTLKEYKTYKALNKSLHIPVYQTMGNHDAVNGGWRNFWQEFGRPYYAFVYENAKFIVLDNSFAQSFDAEQLAWLEAELANNLSEHLFVIMHKPVFDPSEIYKDHIMSGRAIIEKLMKLFEKFGVDYVFTGHIHGYAKSERNGVTYIVTGGAGAPLYLPPEFGGFYHYVKVTVDDGKIKDEIRMLYE</sequence>
<organism evidence="3 4">
    <name type="scientific">candidate division WOR-1 bacterium RIFOXYB2_FULL_48_7</name>
    <dbReference type="NCBI Taxonomy" id="1802583"/>
    <lineage>
        <taxon>Bacteria</taxon>
        <taxon>Bacillati</taxon>
        <taxon>Saganbacteria</taxon>
    </lineage>
</organism>
<accession>A0A1F4TIU7</accession>
<dbReference type="Pfam" id="PF00149">
    <property type="entry name" value="Metallophos"/>
    <property type="match status" value="1"/>
</dbReference>
<protein>
    <recommendedName>
        <fullName evidence="2">Calcineurin-like phosphoesterase domain-containing protein</fullName>
    </recommendedName>
</protein>
<feature type="domain" description="Calcineurin-like phosphoesterase" evidence="2">
    <location>
        <begin position="41"/>
        <end position="215"/>
    </location>
</feature>
<keyword evidence="1" id="KW-0812">Transmembrane</keyword>
<evidence type="ECO:0000313" key="3">
    <source>
        <dbReference type="EMBL" id="OGC32642.1"/>
    </source>
</evidence>
<proteinExistence type="predicted"/>
<dbReference type="AlphaFoldDB" id="A0A1F4TIU7"/>
<dbReference type="EMBL" id="MEUF01000075">
    <property type="protein sequence ID" value="OGC32642.1"/>
    <property type="molecule type" value="Genomic_DNA"/>
</dbReference>
<evidence type="ECO:0000256" key="1">
    <source>
        <dbReference type="SAM" id="Phobius"/>
    </source>
</evidence>
<dbReference type="InterPro" id="IPR051918">
    <property type="entry name" value="STPP_CPPED1"/>
</dbReference>
<dbReference type="GO" id="GO:0016787">
    <property type="term" value="F:hydrolase activity"/>
    <property type="evidence" value="ECO:0007669"/>
    <property type="project" value="InterPro"/>
</dbReference>
<dbReference type="PANTHER" id="PTHR43143">
    <property type="entry name" value="METALLOPHOSPHOESTERASE, CALCINEURIN SUPERFAMILY"/>
    <property type="match status" value="1"/>
</dbReference>
<keyword evidence="1" id="KW-0472">Membrane</keyword>
<dbReference type="InterPro" id="IPR029052">
    <property type="entry name" value="Metallo-depent_PP-like"/>
</dbReference>
<name>A0A1F4TIU7_UNCSA</name>
<dbReference type="SUPFAM" id="SSF56300">
    <property type="entry name" value="Metallo-dependent phosphatases"/>
    <property type="match status" value="1"/>
</dbReference>
<dbReference type="Proteomes" id="UP000178951">
    <property type="component" value="Unassembled WGS sequence"/>
</dbReference>
<reference evidence="3 4" key="1">
    <citation type="journal article" date="2016" name="Nat. Commun.">
        <title>Thousands of microbial genomes shed light on interconnected biogeochemical processes in an aquifer system.</title>
        <authorList>
            <person name="Anantharaman K."/>
            <person name="Brown C.T."/>
            <person name="Hug L.A."/>
            <person name="Sharon I."/>
            <person name="Castelle C.J."/>
            <person name="Probst A.J."/>
            <person name="Thomas B.C."/>
            <person name="Singh A."/>
            <person name="Wilkins M.J."/>
            <person name="Karaoz U."/>
            <person name="Brodie E.L."/>
            <person name="Williams K.H."/>
            <person name="Hubbard S.S."/>
            <person name="Banfield J.F."/>
        </authorList>
    </citation>
    <scope>NUCLEOTIDE SEQUENCE [LARGE SCALE GENOMIC DNA]</scope>
</reference>
<evidence type="ECO:0000259" key="2">
    <source>
        <dbReference type="Pfam" id="PF00149"/>
    </source>
</evidence>
<dbReference type="Gene3D" id="3.60.21.10">
    <property type="match status" value="1"/>
</dbReference>
<gene>
    <name evidence="3" type="ORF">A2311_04365</name>
</gene>
<keyword evidence="1" id="KW-1133">Transmembrane helix</keyword>
<dbReference type="PANTHER" id="PTHR43143:SF1">
    <property type="entry name" value="SERINE_THREONINE-PROTEIN PHOSPHATASE CPPED1"/>
    <property type="match status" value="1"/>
</dbReference>
<comment type="caution">
    <text evidence="3">The sequence shown here is derived from an EMBL/GenBank/DDBJ whole genome shotgun (WGS) entry which is preliminary data.</text>
</comment>